<evidence type="ECO:0000256" key="6">
    <source>
        <dbReference type="ARBA" id="ARBA00023069"/>
    </source>
</evidence>
<protein>
    <recommendedName>
        <fullName evidence="8">Dynein axonemal assembly factor 1 homolog</fullName>
    </recommendedName>
</protein>
<feature type="compositionally biased region" description="Basic and acidic residues" evidence="9">
    <location>
        <begin position="793"/>
        <end position="812"/>
    </location>
</feature>
<feature type="compositionally biased region" description="Basic and acidic residues" evidence="9">
    <location>
        <begin position="1313"/>
        <end position="1328"/>
    </location>
</feature>
<evidence type="ECO:0000256" key="9">
    <source>
        <dbReference type="SAM" id="MobiDB-lite"/>
    </source>
</evidence>
<dbReference type="InterPro" id="IPR001611">
    <property type="entry name" value="Leu-rich_rpt"/>
</dbReference>
<dbReference type="FunFam" id="3.80.10.10:FF:000166">
    <property type="entry name" value="Dynein assembly factor 1, axonemal"/>
    <property type="match status" value="1"/>
</dbReference>
<organism evidence="10 11">
    <name type="scientific">Phyllotreta striolata</name>
    <name type="common">Striped flea beetle</name>
    <name type="synonym">Crioceris striolata</name>
    <dbReference type="NCBI Taxonomy" id="444603"/>
    <lineage>
        <taxon>Eukaryota</taxon>
        <taxon>Metazoa</taxon>
        <taxon>Ecdysozoa</taxon>
        <taxon>Arthropoda</taxon>
        <taxon>Hexapoda</taxon>
        <taxon>Insecta</taxon>
        <taxon>Pterygota</taxon>
        <taxon>Neoptera</taxon>
        <taxon>Endopterygota</taxon>
        <taxon>Coleoptera</taxon>
        <taxon>Polyphaga</taxon>
        <taxon>Cucujiformia</taxon>
        <taxon>Chrysomeloidea</taxon>
        <taxon>Chrysomelidae</taxon>
        <taxon>Galerucinae</taxon>
        <taxon>Alticini</taxon>
        <taxon>Phyllotreta</taxon>
    </lineage>
</organism>
<evidence type="ECO:0000256" key="7">
    <source>
        <dbReference type="ARBA" id="ARBA00023273"/>
    </source>
</evidence>
<evidence type="ECO:0000256" key="1">
    <source>
        <dbReference type="ARBA" id="ARBA00003843"/>
    </source>
</evidence>
<name>A0A9N9XR78_PHYSR</name>
<keyword evidence="7" id="KW-0966">Cell projection</keyword>
<dbReference type="InterPro" id="IPR050576">
    <property type="entry name" value="Cilia_flagella_integrity"/>
</dbReference>
<reference evidence="10" key="1">
    <citation type="submission" date="2022-01" db="EMBL/GenBank/DDBJ databases">
        <authorList>
            <person name="King R."/>
        </authorList>
    </citation>
    <scope>NUCLEOTIDE SEQUENCE</scope>
</reference>
<evidence type="ECO:0000256" key="8">
    <source>
        <dbReference type="ARBA" id="ARBA00024433"/>
    </source>
</evidence>
<evidence type="ECO:0000256" key="5">
    <source>
        <dbReference type="ARBA" id="ARBA00022737"/>
    </source>
</evidence>
<keyword evidence="4" id="KW-0433">Leucine-rich repeat</keyword>
<dbReference type="GO" id="GO:0070840">
    <property type="term" value="F:dynein complex binding"/>
    <property type="evidence" value="ECO:0007669"/>
    <property type="project" value="TreeGrafter"/>
</dbReference>
<keyword evidence="6" id="KW-0969">Cilium</keyword>
<comment type="function">
    <text evidence="1">Cilium-specific protein required for cilia structures.</text>
</comment>
<gene>
    <name evidence="10" type="ORF">PHYEVI_LOCUS8212</name>
</gene>
<evidence type="ECO:0000256" key="2">
    <source>
        <dbReference type="ARBA" id="ARBA00004138"/>
    </source>
</evidence>
<dbReference type="Gene3D" id="3.80.10.10">
    <property type="entry name" value="Ribonuclease Inhibitor"/>
    <property type="match status" value="2"/>
</dbReference>
<evidence type="ECO:0000313" key="10">
    <source>
        <dbReference type="EMBL" id="CAG9861886.1"/>
    </source>
</evidence>
<dbReference type="PROSITE" id="PS51450">
    <property type="entry name" value="LRR"/>
    <property type="match status" value="3"/>
</dbReference>
<comment type="similarity">
    <text evidence="3">Belongs to the DNAAF1 family.</text>
</comment>
<feature type="region of interest" description="Disordered" evidence="9">
    <location>
        <begin position="1273"/>
        <end position="1345"/>
    </location>
</feature>
<evidence type="ECO:0000256" key="4">
    <source>
        <dbReference type="ARBA" id="ARBA00022614"/>
    </source>
</evidence>
<dbReference type="SMART" id="SM00365">
    <property type="entry name" value="LRR_SD22"/>
    <property type="match status" value="3"/>
</dbReference>
<dbReference type="Proteomes" id="UP001153712">
    <property type="component" value="Chromosome 5"/>
</dbReference>
<feature type="compositionally biased region" description="Acidic residues" evidence="9">
    <location>
        <begin position="380"/>
        <end position="399"/>
    </location>
</feature>
<dbReference type="InterPro" id="IPR032675">
    <property type="entry name" value="LRR_dom_sf"/>
</dbReference>
<sequence length="1360" mass="156834">MSLLTKNPPKIVEEPQSDKKFGSSALNELCRGPRMTKEFIKKHCKEHKLYQTPQLNDVLYLHFKGFSYIENLEEYTGLKCLWLENNGIREISGLDNQINLRSLFLHYNLIKKIENLQCCPNLDTLNISYNQVKRIENLNNVKIHTLNMSHNYVEKLEDFEHLAELEELSVLDLSNNHIDEPLIVEVLGRMRSIRVVNLMGNPVIRKIPAYRKTLILACKNLRYLDDYPVFPRDRACAEAWERGGVTEEAAERQRWVNAERQRIMDSVNGKYSITQFIETGAIYRFPPALIRIRDRNIERRRQQQCDSGHGTSVGDSESEAESLNADVATSNRNRNRNAEEADEEEEEDEGPREYVERREMELRAARDNAEGRPSRRNNEPTDESEEGEENDSENDEENAESSSLSSSSEDEDFMRDRQIEDPKLYEEYSHKIFDFESKTYKSRVLIEEYDKTVFKPSTSGTQINPSPDVDDTTTNPPEDDQTQTTSDETTTAPPERDTGFNDIVDAMAKMVGIDRTKGIIVPETNQKSSPNTEEIEATNETEEPSPRQEETEAQPAETPQTPEVAINISEQVNAYIAHREQAKQYAADMVKKNATGSATMSFEEFIDAHEESKRNEGKVEEEQPPEERPPPSPRVENPNLQMARLLLEEIRQAAGDSDDDTDADEFEDTVDEANDVDEEREKSIQRIVEEYKAKHQSDVAEAIADDKPKEKSDFDLREEQLLLVKNLMEVGQHQEDVVSNTVDKLTVQIDDAVGANELKEDTAQESEIEAPSREINEENGLPIITLSIEEEVPKQDITEDNGDKIVETENKICETPSSLKTEDENLDNNEEDKEFYDALETLDERATKSEPSNNETLTLKDDLETNEIMEVKSQEYPENLPIDPIPSTSKVSNLTREEVQEMLRAEIAKLNKTDSIQDIIGQNVRVRKNKKVSENSDTESDDSYEMLENIFYEELDKSDYLKADIPIDFDPDDTTNTAKTKEELKKILTSKPKVDENEDTSYRELLEWDFKDPFIKRSNLPTVSPAKREEERLDILNTIKLSQQYQEKGTDAEIEDMIDDIEVMRRARNLSLMKNKAESQSGVLKMSKSVPLFESKRTDVDATTTSGEKLPDYPSKPRQPESMKICTNLAQIRAEMAEFTKQFDEFKEKFEQPKNDFVKDYNEAVEKEMEIIHKMIKARHKLVDEKRKRAYTEKRDVTKEQAKGDITIEDFRRHYRDFGIEVSEPKLDDKLVIETDMEMYQEEKEVGEMKEIIEEQTKDEELFEDCQMIPEKDEESKKFEYKESTNVKEESKEDVVDGEGTEDTDVRLVSSKESIEEFKDHGNEKGNMENEEDSEKGVDEPKVIHRVTRSLEMQLAKEND</sequence>
<feature type="compositionally biased region" description="Basic and acidic residues" evidence="9">
    <location>
        <begin position="1273"/>
        <end position="1295"/>
    </location>
</feature>
<feature type="compositionally biased region" description="Acidic residues" evidence="9">
    <location>
        <begin position="656"/>
        <end position="678"/>
    </location>
</feature>
<feature type="region of interest" description="Disordered" evidence="9">
    <location>
        <begin position="793"/>
        <end position="833"/>
    </location>
</feature>
<comment type="subcellular location">
    <subcellularLocation>
        <location evidence="2">Cell projection</location>
        <location evidence="2">Cilium</location>
    </subcellularLocation>
</comment>
<feature type="compositionally biased region" description="Polar residues" evidence="9">
    <location>
        <begin position="455"/>
        <end position="465"/>
    </location>
</feature>
<dbReference type="PANTHER" id="PTHR45973:SF9">
    <property type="entry name" value="LEUCINE-RICH REPEAT-CONTAINING PROTEIN 46"/>
    <property type="match status" value="1"/>
</dbReference>
<proteinExistence type="inferred from homology"/>
<feature type="region of interest" description="Disordered" evidence="9">
    <location>
        <begin position="650"/>
        <end position="680"/>
    </location>
</feature>
<feature type="compositionally biased region" description="Basic and acidic residues" evidence="9">
    <location>
        <begin position="351"/>
        <end position="379"/>
    </location>
</feature>
<dbReference type="Pfam" id="PF14580">
    <property type="entry name" value="LRR_9"/>
    <property type="match status" value="1"/>
</dbReference>
<feature type="compositionally biased region" description="Acidic residues" evidence="9">
    <location>
        <begin position="533"/>
        <end position="543"/>
    </location>
</feature>
<feature type="compositionally biased region" description="Acidic residues" evidence="9">
    <location>
        <begin position="824"/>
        <end position="833"/>
    </location>
</feature>
<dbReference type="PANTHER" id="PTHR45973">
    <property type="entry name" value="PROTEIN PHOSPHATASE 1 REGULATORY SUBUNIT SDS22-RELATED"/>
    <property type="match status" value="1"/>
</dbReference>
<dbReference type="OrthoDB" id="1904536at2759"/>
<feature type="compositionally biased region" description="Basic and acidic residues" evidence="9">
    <location>
        <begin position="606"/>
        <end position="629"/>
    </location>
</feature>
<feature type="compositionally biased region" description="Acidic residues" evidence="9">
    <location>
        <begin position="340"/>
        <end position="350"/>
    </location>
</feature>
<dbReference type="GO" id="GO:0035082">
    <property type="term" value="P:axoneme assembly"/>
    <property type="evidence" value="ECO:0007669"/>
    <property type="project" value="TreeGrafter"/>
</dbReference>
<feature type="region of interest" description="Disordered" evidence="9">
    <location>
        <begin position="513"/>
        <end position="563"/>
    </location>
</feature>
<feature type="region of interest" description="Disordered" evidence="9">
    <location>
        <begin position="756"/>
        <end position="780"/>
    </location>
</feature>
<feature type="region of interest" description="Disordered" evidence="9">
    <location>
        <begin position="300"/>
        <end position="501"/>
    </location>
</feature>
<evidence type="ECO:0000256" key="3">
    <source>
        <dbReference type="ARBA" id="ARBA00006453"/>
    </source>
</evidence>
<keyword evidence="5" id="KW-0677">Repeat</keyword>
<feature type="region of interest" description="Disordered" evidence="9">
    <location>
        <begin position="601"/>
        <end position="638"/>
    </location>
</feature>
<feature type="compositionally biased region" description="Basic and acidic residues" evidence="9">
    <location>
        <begin position="414"/>
        <end position="453"/>
    </location>
</feature>
<evidence type="ECO:0000313" key="11">
    <source>
        <dbReference type="Proteomes" id="UP001153712"/>
    </source>
</evidence>
<feature type="region of interest" description="Disordered" evidence="9">
    <location>
        <begin position="693"/>
        <end position="712"/>
    </location>
</feature>
<feature type="region of interest" description="Disordered" evidence="9">
    <location>
        <begin position="1097"/>
        <end position="1121"/>
    </location>
</feature>
<dbReference type="EMBL" id="OU900098">
    <property type="protein sequence ID" value="CAG9861886.1"/>
    <property type="molecule type" value="Genomic_DNA"/>
</dbReference>
<dbReference type="SUPFAM" id="SSF52075">
    <property type="entry name" value="Outer arm dynein light chain 1"/>
    <property type="match status" value="1"/>
</dbReference>
<keyword evidence="11" id="KW-1185">Reference proteome</keyword>
<feature type="compositionally biased region" description="Polar residues" evidence="9">
    <location>
        <begin position="305"/>
        <end position="315"/>
    </location>
</feature>
<feature type="compositionally biased region" description="Low complexity" evidence="9">
    <location>
        <begin position="482"/>
        <end position="493"/>
    </location>
</feature>
<dbReference type="GO" id="GO:0005930">
    <property type="term" value="C:axoneme"/>
    <property type="evidence" value="ECO:0007669"/>
    <property type="project" value="TreeGrafter"/>
</dbReference>
<accession>A0A9N9XR78</accession>